<keyword evidence="2" id="KW-1185">Reference proteome</keyword>
<proteinExistence type="predicted"/>
<sequence>MAHEPGWDAKAIARIAKENHGSTTAMFEAHNWPERGSRMMISQQKHVKEHYGSVLAFVQHHEGKQ</sequence>
<accession>A0A6B3RS23</accession>
<comment type="caution">
    <text evidence="1">The sequence shown here is derived from an EMBL/GenBank/DDBJ whole genome shotgun (WGS) entry which is preliminary data.</text>
</comment>
<dbReference type="RefSeq" id="WP_164611861.1">
    <property type="nucleotide sequence ID" value="NZ_JAAIKE010000003.1"/>
</dbReference>
<protein>
    <submittedName>
        <fullName evidence="1">Uncharacterized protein</fullName>
    </submittedName>
</protein>
<gene>
    <name evidence="1" type="ORF">G3572_11350</name>
</gene>
<dbReference type="Proteomes" id="UP000481421">
    <property type="component" value="Unassembled WGS sequence"/>
</dbReference>
<name>A0A6B3RS23_9RHOB</name>
<dbReference type="AlphaFoldDB" id="A0A6B3RS23"/>
<evidence type="ECO:0000313" key="1">
    <source>
        <dbReference type="EMBL" id="NEX46805.1"/>
    </source>
</evidence>
<dbReference type="EMBL" id="JAAIKE010000003">
    <property type="protein sequence ID" value="NEX46805.1"/>
    <property type="molecule type" value="Genomic_DNA"/>
</dbReference>
<organism evidence="1 2">
    <name type="scientific">Pseudotabrizicola algicola</name>
    <dbReference type="NCBI Taxonomy" id="2709381"/>
    <lineage>
        <taxon>Bacteria</taxon>
        <taxon>Pseudomonadati</taxon>
        <taxon>Pseudomonadota</taxon>
        <taxon>Alphaproteobacteria</taxon>
        <taxon>Rhodobacterales</taxon>
        <taxon>Paracoccaceae</taxon>
        <taxon>Pseudotabrizicola</taxon>
    </lineage>
</organism>
<evidence type="ECO:0000313" key="2">
    <source>
        <dbReference type="Proteomes" id="UP000481421"/>
    </source>
</evidence>
<reference evidence="1 2" key="1">
    <citation type="submission" date="2020-02" db="EMBL/GenBank/DDBJ databases">
        <title>Rhodobacter algicola sp. nov., isolated from microalga culture.</title>
        <authorList>
            <person name="Park C.-Y."/>
        </authorList>
    </citation>
    <scope>NUCLEOTIDE SEQUENCE [LARGE SCALE GENOMIC DNA]</scope>
    <source>
        <strain evidence="1 2">ETT8</strain>
    </source>
</reference>